<name>A0AAQ4E0U8_AMBAM</name>
<organism evidence="2 3">
    <name type="scientific">Amblyomma americanum</name>
    <name type="common">Lone star tick</name>
    <dbReference type="NCBI Taxonomy" id="6943"/>
    <lineage>
        <taxon>Eukaryota</taxon>
        <taxon>Metazoa</taxon>
        <taxon>Ecdysozoa</taxon>
        <taxon>Arthropoda</taxon>
        <taxon>Chelicerata</taxon>
        <taxon>Arachnida</taxon>
        <taxon>Acari</taxon>
        <taxon>Parasitiformes</taxon>
        <taxon>Ixodida</taxon>
        <taxon>Ixodoidea</taxon>
        <taxon>Ixodidae</taxon>
        <taxon>Amblyomminae</taxon>
        <taxon>Amblyomma</taxon>
    </lineage>
</organism>
<keyword evidence="3" id="KW-1185">Reference proteome</keyword>
<keyword evidence="1" id="KW-0472">Membrane</keyword>
<protein>
    <submittedName>
        <fullName evidence="2">Uncharacterized protein</fullName>
    </submittedName>
</protein>
<evidence type="ECO:0000313" key="3">
    <source>
        <dbReference type="Proteomes" id="UP001321473"/>
    </source>
</evidence>
<accession>A0AAQ4E0U8</accession>
<comment type="caution">
    <text evidence="2">The sequence shown here is derived from an EMBL/GenBank/DDBJ whole genome shotgun (WGS) entry which is preliminary data.</text>
</comment>
<reference evidence="2 3" key="1">
    <citation type="journal article" date="2023" name="Arcadia Sci">
        <title>De novo assembly of a long-read Amblyomma americanum tick genome.</title>
        <authorList>
            <person name="Chou S."/>
            <person name="Poskanzer K.E."/>
            <person name="Rollins M."/>
            <person name="Thuy-Boun P.S."/>
        </authorList>
    </citation>
    <scope>NUCLEOTIDE SEQUENCE [LARGE SCALE GENOMIC DNA]</scope>
    <source>
        <strain evidence="2">F_SG_1</strain>
        <tissue evidence="2">Salivary glands</tissue>
    </source>
</reference>
<dbReference type="Proteomes" id="UP001321473">
    <property type="component" value="Unassembled WGS sequence"/>
</dbReference>
<dbReference type="EMBL" id="JARKHS020024121">
    <property type="protein sequence ID" value="KAK8768338.1"/>
    <property type="molecule type" value="Genomic_DNA"/>
</dbReference>
<dbReference type="AlphaFoldDB" id="A0AAQ4E0U8"/>
<proteinExistence type="predicted"/>
<sequence>MEYSAQPSEVASQLLKGAVLLVLVLFHKQQTVQGNYTKFPRGPFLTLLDAAQVVLLVTSTVLALSTGCRTLKPALSIDSLDAWTLRSATADFAMAFSLVLMAALLAKRWIRCLPPSGFVCTLLGGLATATVLDAVHFCAPAHSLPQWPPQLLRVLYKVPQCSPLHYAQNCGPDCWPRSPTDLGNHHIAASFLPSVEPQPTVLNRTAQ</sequence>
<keyword evidence="1" id="KW-0812">Transmembrane</keyword>
<gene>
    <name evidence="2" type="ORF">V5799_015197</name>
</gene>
<evidence type="ECO:0000313" key="2">
    <source>
        <dbReference type="EMBL" id="KAK8768338.1"/>
    </source>
</evidence>
<feature type="transmembrane region" description="Helical" evidence="1">
    <location>
        <begin position="85"/>
        <end position="106"/>
    </location>
</feature>
<feature type="transmembrane region" description="Helical" evidence="1">
    <location>
        <begin position="44"/>
        <end position="65"/>
    </location>
</feature>
<keyword evidence="1" id="KW-1133">Transmembrane helix</keyword>
<evidence type="ECO:0000256" key="1">
    <source>
        <dbReference type="SAM" id="Phobius"/>
    </source>
</evidence>